<evidence type="ECO:0000313" key="8">
    <source>
        <dbReference type="Proteomes" id="UP000614601"/>
    </source>
</evidence>
<feature type="region of interest" description="Disordered" evidence="5">
    <location>
        <begin position="172"/>
        <end position="210"/>
    </location>
</feature>
<name>A0A811LAW7_9BILA</name>
<proteinExistence type="predicted"/>
<keyword evidence="1" id="KW-0479">Metal-binding</keyword>
<gene>
    <name evidence="7" type="ORF">BOKJ2_LOCUS11017</name>
</gene>
<evidence type="ECO:0000256" key="2">
    <source>
        <dbReference type="ARBA" id="ARBA00022771"/>
    </source>
</evidence>
<protein>
    <recommendedName>
        <fullName evidence="6">THAP-type domain-containing protein</fullName>
    </recommendedName>
</protein>
<dbReference type="AlphaFoldDB" id="A0A811LAW7"/>
<sequence>MSRGGVGNEKCVFCGWNRRNAYHSVRFFCIPKEPGLKRVRWLQVFGDREISPKDRVCSVHFRQGRPSSDPSHEDFVPHLYLNNEPPAEVLDYLESLADTNTKLEKIATLNVNTKSPFLNVENSHSSSGLMKLGPRTTKPSILKRKRRPKSETFAEDEDVEVNVTTDVITETIVTEDTPEQSFNDQPPTLDNPEPTHESEAPTAPSVRTQPTIEARNGLKFTAIQQNIVDTVGIKPGQTVIIRRRVKKPKQLLIEQNAEKQS</sequence>
<dbReference type="Pfam" id="PF05485">
    <property type="entry name" value="THAP"/>
    <property type="match status" value="1"/>
</dbReference>
<evidence type="ECO:0000313" key="7">
    <source>
        <dbReference type="EMBL" id="CAD5224314.1"/>
    </source>
</evidence>
<accession>A0A811LAW7</accession>
<evidence type="ECO:0000256" key="5">
    <source>
        <dbReference type="SAM" id="MobiDB-lite"/>
    </source>
</evidence>
<dbReference type="Proteomes" id="UP000614601">
    <property type="component" value="Unassembled WGS sequence"/>
</dbReference>
<dbReference type="OrthoDB" id="5804825at2759"/>
<dbReference type="GO" id="GO:0003677">
    <property type="term" value="F:DNA binding"/>
    <property type="evidence" value="ECO:0007669"/>
    <property type="project" value="UniProtKB-KW"/>
</dbReference>
<dbReference type="GO" id="GO:0008270">
    <property type="term" value="F:zinc ion binding"/>
    <property type="evidence" value="ECO:0007669"/>
    <property type="project" value="UniProtKB-KW"/>
</dbReference>
<dbReference type="Proteomes" id="UP000783686">
    <property type="component" value="Unassembled WGS sequence"/>
</dbReference>
<reference evidence="7" key="1">
    <citation type="submission" date="2020-09" db="EMBL/GenBank/DDBJ databases">
        <authorList>
            <person name="Kikuchi T."/>
        </authorList>
    </citation>
    <scope>NUCLEOTIDE SEQUENCE</scope>
    <source>
        <strain evidence="7">SH1</strain>
    </source>
</reference>
<organism evidence="7 8">
    <name type="scientific">Bursaphelenchus okinawaensis</name>
    <dbReference type="NCBI Taxonomy" id="465554"/>
    <lineage>
        <taxon>Eukaryota</taxon>
        <taxon>Metazoa</taxon>
        <taxon>Ecdysozoa</taxon>
        <taxon>Nematoda</taxon>
        <taxon>Chromadorea</taxon>
        <taxon>Rhabditida</taxon>
        <taxon>Tylenchina</taxon>
        <taxon>Tylenchomorpha</taxon>
        <taxon>Aphelenchoidea</taxon>
        <taxon>Aphelenchoididae</taxon>
        <taxon>Bursaphelenchus</taxon>
    </lineage>
</organism>
<feature type="compositionally biased region" description="Polar residues" evidence="5">
    <location>
        <begin position="179"/>
        <end position="188"/>
    </location>
</feature>
<keyword evidence="2" id="KW-0863">Zinc-finger</keyword>
<feature type="domain" description="THAP-type" evidence="6">
    <location>
        <begin position="14"/>
        <end position="64"/>
    </location>
</feature>
<keyword evidence="8" id="KW-1185">Reference proteome</keyword>
<keyword evidence="4" id="KW-0238">DNA-binding</keyword>
<evidence type="ECO:0000256" key="4">
    <source>
        <dbReference type="ARBA" id="ARBA00023125"/>
    </source>
</evidence>
<dbReference type="InterPro" id="IPR006612">
    <property type="entry name" value="THAP_Znf"/>
</dbReference>
<evidence type="ECO:0000256" key="3">
    <source>
        <dbReference type="ARBA" id="ARBA00022833"/>
    </source>
</evidence>
<evidence type="ECO:0000259" key="6">
    <source>
        <dbReference type="Pfam" id="PF05485"/>
    </source>
</evidence>
<dbReference type="SUPFAM" id="SSF57716">
    <property type="entry name" value="Glucocorticoid receptor-like (DNA-binding domain)"/>
    <property type="match status" value="1"/>
</dbReference>
<comment type="caution">
    <text evidence="7">The sequence shown here is derived from an EMBL/GenBank/DDBJ whole genome shotgun (WGS) entry which is preliminary data.</text>
</comment>
<keyword evidence="3" id="KW-0862">Zinc</keyword>
<dbReference type="EMBL" id="CAJFCW020000005">
    <property type="protein sequence ID" value="CAG9119800.1"/>
    <property type="molecule type" value="Genomic_DNA"/>
</dbReference>
<dbReference type="EMBL" id="CAJFDH010000005">
    <property type="protein sequence ID" value="CAD5224314.1"/>
    <property type="molecule type" value="Genomic_DNA"/>
</dbReference>
<dbReference type="Gene3D" id="6.20.210.20">
    <property type="entry name" value="THAP domain"/>
    <property type="match status" value="1"/>
</dbReference>
<dbReference type="InterPro" id="IPR038441">
    <property type="entry name" value="THAP_Znf_sf"/>
</dbReference>
<evidence type="ECO:0000256" key="1">
    <source>
        <dbReference type="ARBA" id="ARBA00022723"/>
    </source>
</evidence>